<reference evidence="1" key="1">
    <citation type="submission" date="2018-06" db="EMBL/GenBank/DDBJ databases">
        <authorList>
            <person name="Zhirakovskaya E."/>
        </authorList>
    </citation>
    <scope>NUCLEOTIDE SEQUENCE</scope>
</reference>
<dbReference type="CDD" id="cd10928">
    <property type="entry name" value="CE4_u4"/>
    <property type="match status" value="1"/>
</dbReference>
<dbReference type="InterPro" id="IPR011330">
    <property type="entry name" value="Glyco_hydro/deAcase_b/a-brl"/>
</dbReference>
<dbReference type="InterPro" id="IPR049591">
    <property type="entry name" value="CE4_u4-like"/>
</dbReference>
<evidence type="ECO:0000313" key="1">
    <source>
        <dbReference type="EMBL" id="VAV96553.1"/>
    </source>
</evidence>
<dbReference type="AlphaFoldDB" id="A0A3B0SJP3"/>
<evidence type="ECO:0008006" key="2">
    <source>
        <dbReference type="Google" id="ProtNLM"/>
    </source>
</evidence>
<protein>
    <recommendedName>
        <fullName evidence="2">Polysaccharide deacetylase</fullName>
    </recommendedName>
</protein>
<dbReference type="EMBL" id="UOEC01000132">
    <property type="protein sequence ID" value="VAV96553.1"/>
    <property type="molecule type" value="Genomic_DNA"/>
</dbReference>
<sequence>MATWQDLENELDHWHQAGKTATLWWRDDDACALTPQLEKLIEIADIANIPVHLAVIPARLEDDATKFLLASENTRILQHGFAHIDHAPKGEGSWELGDHRPLEIVVGELKQGFDILHVAFGEKFLPVLVPPWTRFSDQLRPFLPDVGLKAYSAEGERERHDGVSRLKTIHAHCDPIRWKHNARFKGAERVLDDFVAHLGKRRLNQCDATEPSGLCTHHMDHSLELWQFLPTFFERTKSHPAVDWISIEAELL</sequence>
<dbReference type="SUPFAM" id="SSF88713">
    <property type="entry name" value="Glycoside hydrolase/deacetylase"/>
    <property type="match status" value="1"/>
</dbReference>
<proteinExistence type="predicted"/>
<accession>A0A3B0SJP3</accession>
<organism evidence="1">
    <name type="scientific">hydrothermal vent metagenome</name>
    <dbReference type="NCBI Taxonomy" id="652676"/>
    <lineage>
        <taxon>unclassified sequences</taxon>
        <taxon>metagenomes</taxon>
        <taxon>ecological metagenomes</taxon>
    </lineage>
</organism>
<gene>
    <name evidence="1" type="ORF">MNBD_ALPHA08-760</name>
</gene>
<name>A0A3B0SJP3_9ZZZZ</name>
<dbReference type="GO" id="GO:0005975">
    <property type="term" value="P:carbohydrate metabolic process"/>
    <property type="evidence" value="ECO:0007669"/>
    <property type="project" value="InterPro"/>
</dbReference>